<comment type="subcellular location">
    <subcellularLocation>
        <location evidence="2">Secreted</location>
        <location evidence="2">Extracellular space</location>
        <location evidence="2">Extracellular matrix</location>
    </subcellularLocation>
</comment>
<dbReference type="Pfam" id="PF00194">
    <property type="entry name" value="Carb_anhydrase"/>
    <property type="match status" value="1"/>
</dbReference>
<keyword evidence="5" id="KW-0272">Extracellular matrix</keyword>
<evidence type="ECO:0000256" key="1">
    <source>
        <dbReference type="ARBA" id="ARBA00001947"/>
    </source>
</evidence>
<dbReference type="OrthoDB" id="429145at2759"/>
<dbReference type="PROSITE" id="PS00162">
    <property type="entry name" value="ALPHA_CA_1"/>
    <property type="match status" value="1"/>
</dbReference>
<dbReference type="InterPro" id="IPR018338">
    <property type="entry name" value="Carbonic_anhydrase_a-class_CS"/>
</dbReference>
<keyword evidence="13" id="KW-1185">Reference proteome</keyword>
<comment type="caution">
    <text evidence="12">The sequence shown here is derived from an EMBL/GenBank/DDBJ whole genome shotgun (WGS) entry which is preliminary data.</text>
</comment>
<evidence type="ECO:0000256" key="8">
    <source>
        <dbReference type="ARBA" id="ARBA00023239"/>
    </source>
</evidence>
<organism evidence="12 13">
    <name type="scientific">Brachionus plicatilis</name>
    <name type="common">Marine rotifer</name>
    <name type="synonym">Brachionus muelleri</name>
    <dbReference type="NCBI Taxonomy" id="10195"/>
    <lineage>
        <taxon>Eukaryota</taxon>
        <taxon>Metazoa</taxon>
        <taxon>Spiralia</taxon>
        <taxon>Gnathifera</taxon>
        <taxon>Rotifera</taxon>
        <taxon>Eurotatoria</taxon>
        <taxon>Monogononta</taxon>
        <taxon>Pseudotrocha</taxon>
        <taxon>Ploima</taxon>
        <taxon>Brachionidae</taxon>
        <taxon>Brachionus</taxon>
    </lineage>
</organism>
<reference evidence="12 13" key="1">
    <citation type="journal article" date="2018" name="Sci. Rep.">
        <title>Genomic signatures of local adaptation to the degree of environmental predictability in rotifers.</title>
        <authorList>
            <person name="Franch-Gras L."/>
            <person name="Hahn C."/>
            <person name="Garcia-Roger E.M."/>
            <person name="Carmona M.J."/>
            <person name="Serra M."/>
            <person name="Gomez A."/>
        </authorList>
    </citation>
    <scope>NUCLEOTIDE SEQUENCE [LARGE SCALE GENOMIC DNA]</scope>
    <source>
        <strain evidence="12">HYR1</strain>
    </source>
</reference>
<evidence type="ECO:0000256" key="4">
    <source>
        <dbReference type="ARBA" id="ARBA00012925"/>
    </source>
</evidence>
<comment type="similarity">
    <text evidence="3 10">Belongs to the alpha-carbonic anhydrase family.</text>
</comment>
<evidence type="ECO:0000256" key="3">
    <source>
        <dbReference type="ARBA" id="ARBA00010718"/>
    </source>
</evidence>
<sequence length="287" mass="32328">MGCSSSSFRIKPDSNLHEWDYSDTNSWAVNFPSANGRNQSPIDIISSLSEYDESLKTNQFELNFDLNCFIELKNNGHTFVVSAASDTSSVSGGLLPNSYKFGQFHMHWGLNESSGSEHFVDGGSFAGELHFVFWNDSKFSTFETAAQSNDHDGLAVFAVFIIVGAENNEFSKITAAIDNADKPMPFLLMADALLVFTINQHLFGCNWYYNISKYWTYLGSLTTPPCTESVLWTVFHDPIQISIGQLNKVRQLYSCAHESDCTESKRIKKNNRLPCELNERKIIRSFD</sequence>
<dbReference type="GO" id="GO:0005737">
    <property type="term" value="C:cytoplasm"/>
    <property type="evidence" value="ECO:0007669"/>
    <property type="project" value="TreeGrafter"/>
</dbReference>
<dbReference type="PROSITE" id="PS51144">
    <property type="entry name" value="ALPHA_CA_2"/>
    <property type="match status" value="1"/>
</dbReference>
<accession>A0A3M7RE81</accession>
<evidence type="ECO:0000256" key="2">
    <source>
        <dbReference type="ARBA" id="ARBA00004498"/>
    </source>
</evidence>
<dbReference type="EMBL" id="REGN01003593">
    <property type="protein sequence ID" value="RNA21817.1"/>
    <property type="molecule type" value="Genomic_DNA"/>
</dbReference>
<dbReference type="InterPro" id="IPR001148">
    <property type="entry name" value="CA_dom"/>
</dbReference>
<dbReference type="SUPFAM" id="SSF51069">
    <property type="entry name" value="Carbonic anhydrase"/>
    <property type="match status" value="1"/>
</dbReference>
<keyword evidence="6 10" id="KW-0479">Metal-binding</keyword>
<dbReference type="Gene3D" id="3.10.200.10">
    <property type="entry name" value="Alpha carbonic anhydrase"/>
    <property type="match status" value="1"/>
</dbReference>
<dbReference type="SMART" id="SM01057">
    <property type="entry name" value="Carb_anhydrase"/>
    <property type="match status" value="1"/>
</dbReference>
<dbReference type="CDD" id="cd00326">
    <property type="entry name" value="alpha_CA"/>
    <property type="match status" value="1"/>
</dbReference>
<feature type="domain" description="Alpha-carbonic anhydrase" evidence="11">
    <location>
        <begin position="17"/>
        <end position="286"/>
    </location>
</feature>
<gene>
    <name evidence="12" type="ORF">BpHYR1_040459</name>
</gene>
<dbReference type="EC" id="4.2.1.1" evidence="4 10"/>
<evidence type="ECO:0000313" key="13">
    <source>
        <dbReference type="Proteomes" id="UP000276133"/>
    </source>
</evidence>
<evidence type="ECO:0000256" key="5">
    <source>
        <dbReference type="ARBA" id="ARBA00022530"/>
    </source>
</evidence>
<dbReference type="STRING" id="10195.A0A3M7RE81"/>
<dbReference type="InterPro" id="IPR036398">
    <property type="entry name" value="CA_dom_sf"/>
</dbReference>
<evidence type="ECO:0000256" key="9">
    <source>
        <dbReference type="ARBA" id="ARBA00048348"/>
    </source>
</evidence>
<dbReference type="GO" id="GO:0004089">
    <property type="term" value="F:carbonate dehydratase activity"/>
    <property type="evidence" value="ECO:0007669"/>
    <property type="project" value="UniProtKB-UniRule"/>
</dbReference>
<dbReference type="GO" id="GO:0008270">
    <property type="term" value="F:zinc ion binding"/>
    <property type="evidence" value="ECO:0007669"/>
    <property type="project" value="UniProtKB-UniRule"/>
</dbReference>
<keyword evidence="8 10" id="KW-0456">Lyase</keyword>
<dbReference type="PANTHER" id="PTHR18952:SF141">
    <property type="entry name" value="CARBONIC ANHYDRASE"/>
    <property type="match status" value="1"/>
</dbReference>
<dbReference type="InterPro" id="IPR023561">
    <property type="entry name" value="Carbonic_anhydrase_a-class"/>
</dbReference>
<comment type="function">
    <text evidence="10">Reversible hydration of carbon dioxide.</text>
</comment>
<comment type="cofactor">
    <cofactor evidence="1 10">
        <name>Zn(2+)</name>
        <dbReference type="ChEBI" id="CHEBI:29105"/>
    </cofactor>
</comment>
<proteinExistence type="inferred from homology"/>
<evidence type="ECO:0000256" key="6">
    <source>
        <dbReference type="ARBA" id="ARBA00022723"/>
    </source>
</evidence>
<keyword evidence="5" id="KW-0964">Secreted</keyword>
<evidence type="ECO:0000313" key="12">
    <source>
        <dbReference type="EMBL" id="RNA21817.1"/>
    </source>
</evidence>
<dbReference type="PANTHER" id="PTHR18952">
    <property type="entry name" value="CARBONIC ANHYDRASE"/>
    <property type="match status" value="1"/>
</dbReference>
<dbReference type="Proteomes" id="UP000276133">
    <property type="component" value="Unassembled WGS sequence"/>
</dbReference>
<evidence type="ECO:0000256" key="7">
    <source>
        <dbReference type="ARBA" id="ARBA00022833"/>
    </source>
</evidence>
<keyword evidence="7 10" id="KW-0862">Zinc</keyword>
<evidence type="ECO:0000256" key="10">
    <source>
        <dbReference type="RuleBase" id="RU367011"/>
    </source>
</evidence>
<dbReference type="AlphaFoldDB" id="A0A3M7RE81"/>
<evidence type="ECO:0000259" key="11">
    <source>
        <dbReference type="PROSITE" id="PS51144"/>
    </source>
</evidence>
<name>A0A3M7RE81_BRAPC</name>
<protein>
    <recommendedName>
        <fullName evidence="4 10">Carbonic anhydrase</fullName>
        <ecNumber evidence="4 10">4.2.1.1</ecNumber>
    </recommendedName>
</protein>
<comment type="catalytic activity">
    <reaction evidence="9 10">
        <text>hydrogencarbonate + H(+) = CO2 + H2O</text>
        <dbReference type="Rhea" id="RHEA:10748"/>
        <dbReference type="ChEBI" id="CHEBI:15377"/>
        <dbReference type="ChEBI" id="CHEBI:15378"/>
        <dbReference type="ChEBI" id="CHEBI:16526"/>
        <dbReference type="ChEBI" id="CHEBI:17544"/>
        <dbReference type="EC" id="4.2.1.1"/>
    </reaction>
</comment>